<evidence type="ECO:0000313" key="17">
    <source>
        <dbReference type="EMBL" id="TKR93055.1"/>
    </source>
</evidence>
<dbReference type="EMBL" id="AZBU02000002">
    <property type="protein sequence ID" value="TKR93055.1"/>
    <property type="molecule type" value="Genomic_DNA"/>
</dbReference>
<dbReference type="GO" id="GO:0051321">
    <property type="term" value="P:meiotic cell cycle"/>
    <property type="evidence" value="ECO:0007669"/>
    <property type="project" value="TreeGrafter"/>
</dbReference>
<dbReference type="GO" id="GO:0110031">
    <property type="term" value="P:negative regulation of G2/MI transition of meiotic cell cycle"/>
    <property type="evidence" value="ECO:0007669"/>
    <property type="project" value="TreeGrafter"/>
</dbReference>
<evidence type="ECO:0000256" key="14">
    <source>
        <dbReference type="RuleBase" id="RU000304"/>
    </source>
</evidence>
<evidence type="ECO:0000256" key="2">
    <source>
        <dbReference type="ARBA" id="ARBA00022527"/>
    </source>
</evidence>
<evidence type="ECO:0000256" key="15">
    <source>
        <dbReference type="SAM" id="MobiDB-lite"/>
    </source>
</evidence>
<dbReference type="PROSITE" id="PS00108">
    <property type="entry name" value="PROTEIN_KINASE_ST"/>
    <property type="match status" value="1"/>
</dbReference>
<feature type="domain" description="Protein kinase" evidence="16">
    <location>
        <begin position="51"/>
        <end position="301"/>
    </location>
</feature>
<dbReference type="InterPro" id="IPR017441">
    <property type="entry name" value="Protein_kinase_ATP_BS"/>
</dbReference>
<dbReference type="Pfam" id="PF00069">
    <property type="entry name" value="Pkinase"/>
    <property type="match status" value="1"/>
</dbReference>
<reference evidence="17 18" key="2">
    <citation type="journal article" date="2019" name="G3 (Bethesda)">
        <title>Hybrid Assembly of the Genome of the Entomopathogenic Nematode Steinernema carpocapsae Identifies the X-Chromosome.</title>
        <authorList>
            <person name="Serra L."/>
            <person name="Macchietto M."/>
            <person name="Macias-Munoz A."/>
            <person name="McGill C.J."/>
            <person name="Rodriguez I.M."/>
            <person name="Rodriguez B."/>
            <person name="Murad R."/>
            <person name="Mortazavi A."/>
        </authorList>
    </citation>
    <scope>NUCLEOTIDE SEQUENCE [LARGE SCALE GENOMIC DNA]</scope>
    <source>
        <strain evidence="17 18">ALL</strain>
    </source>
</reference>
<comment type="similarity">
    <text evidence="10">Belongs to the protein kinase superfamily. Ser/Thr protein kinase family. GCN2 subfamily.</text>
</comment>
<keyword evidence="4" id="KW-0479">Metal-binding</keyword>
<evidence type="ECO:0000256" key="3">
    <source>
        <dbReference type="ARBA" id="ARBA00022679"/>
    </source>
</evidence>
<dbReference type="PROSITE" id="PS00107">
    <property type="entry name" value="PROTEIN_KINASE_ATP"/>
    <property type="match status" value="1"/>
</dbReference>
<dbReference type="PANTHER" id="PTHR11042">
    <property type="entry name" value="EUKARYOTIC TRANSLATION INITIATION FACTOR 2-ALPHA KINASE EIF2-ALPHA KINASE -RELATED"/>
    <property type="match status" value="1"/>
</dbReference>
<dbReference type="InterPro" id="IPR008271">
    <property type="entry name" value="Ser/Thr_kinase_AS"/>
</dbReference>
<keyword evidence="2 14" id="KW-0723">Serine/threonine-protein kinase</keyword>
<name>A0A4V6A623_STECR</name>
<keyword evidence="8" id="KW-0460">Magnesium</keyword>
<keyword evidence="5 13" id="KW-0547">Nucleotide-binding</keyword>
<evidence type="ECO:0000259" key="16">
    <source>
        <dbReference type="PROSITE" id="PS50011"/>
    </source>
</evidence>
<dbReference type="Proteomes" id="UP000298663">
    <property type="component" value="Unassembled WGS sequence"/>
</dbReference>
<evidence type="ECO:0000256" key="5">
    <source>
        <dbReference type="ARBA" id="ARBA00022741"/>
    </source>
</evidence>
<accession>A0A4V6A623</accession>
<comment type="caution">
    <text evidence="17">The sequence shown here is derived from an EMBL/GenBank/DDBJ whole genome shotgun (WGS) entry which is preliminary data.</text>
</comment>
<evidence type="ECO:0000256" key="8">
    <source>
        <dbReference type="ARBA" id="ARBA00022842"/>
    </source>
</evidence>
<gene>
    <name evidence="17" type="ORF">L596_007587</name>
</gene>
<evidence type="ECO:0000256" key="10">
    <source>
        <dbReference type="ARBA" id="ARBA00037982"/>
    </source>
</evidence>
<evidence type="ECO:0000256" key="11">
    <source>
        <dbReference type="ARBA" id="ARBA00047899"/>
    </source>
</evidence>
<keyword evidence="3" id="KW-0808">Transferase</keyword>
<proteinExistence type="inferred from homology"/>
<dbReference type="InterPro" id="IPR050339">
    <property type="entry name" value="CC_SR_Kinase"/>
</dbReference>
<keyword evidence="18" id="KW-1185">Reference proteome</keyword>
<evidence type="ECO:0000256" key="13">
    <source>
        <dbReference type="PROSITE-ProRule" id="PRU10141"/>
    </source>
</evidence>
<dbReference type="GO" id="GO:0046872">
    <property type="term" value="F:metal ion binding"/>
    <property type="evidence" value="ECO:0007669"/>
    <property type="project" value="UniProtKB-KW"/>
</dbReference>
<dbReference type="SMART" id="SM00220">
    <property type="entry name" value="S_TKc"/>
    <property type="match status" value="1"/>
</dbReference>
<organism evidence="17 18">
    <name type="scientific">Steinernema carpocapsae</name>
    <name type="common">Entomopathogenic nematode</name>
    <dbReference type="NCBI Taxonomy" id="34508"/>
    <lineage>
        <taxon>Eukaryota</taxon>
        <taxon>Metazoa</taxon>
        <taxon>Ecdysozoa</taxon>
        <taxon>Nematoda</taxon>
        <taxon>Chromadorea</taxon>
        <taxon>Rhabditida</taxon>
        <taxon>Tylenchina</taxon>
        <taxon>Panagrolaimomorpha</taxon>
        <taxon>Strongyloidoidea</taxon>
        <taxon>Steinernematidae</taxon>
        <taxon>Steinernema</taxon>
    </lineage>
</organism>
<dbReference type="PANTHER" id="PTHR11042:SF183">
    <property type="entry name" value="MEMBRANE-ASSOCIATED TYROSINE- AND THREONINE-SPECIFIC CDC2-INHIBITORY KINASE"/>
    <property type="match status" value="1"/>
</dbReference>
<comment type="catalytic activity">
    <reaction evidence="12">
        <text>L-seryl-[protein] + ATP = O-phospho-L-seryl-[protein] + ADP + H(+)</text>
        <dbReference type="Rhea" id="RHEA:17989"/>
        <dbReference type="Rhea" id="RHEA-COMP:9863"/>
        <dbReference type="Rhea" id="RHEA-COMP:11604"/>
        <dbReference type="ChEBI" id="CHEBI:15378"/>
        <dbReference type="ChEBI" id="CHEBI:29999"/>
        <dbReference type="ChEBI" id="CHEBI:30616"/>
        <dbReference type="ChEBI" id="CHEBI:83421"/>
        <dbReference type="ChEBI" id="CHEBI:456216"/>
        <dbReference type="EC" id="2.7.11.1"/>
    </reaction>
</comment>
<protein>
    <recommendedName>
        <fullName evidence="1">non-specific serine/threonine protein kinase</fullName>
        <ecNumber evidence="1">2.7.11.1</ecNumber>
    </recommendedName>
</protein>
<evidence type="ECO:0000256" key="12">
    <source>
        <dbReference type="ARBA" id="ARBA00048679"/>
    </source>
</evidence>
<dbReference type="InterPro" id="IPR000719">
    <property type="entry name" value="Prot_kinase_dom"/>
</dbReference>
<reference evidence="17 18" key="1">
    <citation type="journal article" date="2015" name="Genome Biol.">
        <title>Comparative genomics of Steinernema reveals deeply conserved gene regulatory networks.</title>
        <authorList>
            <person name="Dillman A.R."/>
            <person name="Macchietto M."/>
            <person name="Porter C.F."/>
            <person name="Rogers A."/>
            <person name="Williams B."/>
            <person name="Antoshechkin I."/>
            <person name="Lee M.M."/>
            <person name="Goodwin Z."/>
            <person name="Lu X."/>
            <person name="Lewis E.E."/>
            <person name="Goodrich-Blair H."/>
            <person name="Stock S.P."/>
            <person name="Adams B.J."/>
            <person name="Sternberg P.W."/>
            <person name="Mortazavi A."/>
        </authorList>
    </citation>
    <scope>NUCLEOTIDE SEQUENCE [LARGE SCALE GENOMIC DNA]</scope>
    <source>
        <strain evidence="17 18">ALL</strain>
    </source>
</reference>
<dbReference type="PROSITE" id="PS50011">
    <property type="entry name" value="PROTEIN_KINASE_DOM"/>
    <property type="match status" value="1"/>
</dbReference>
<evidence type="ECO:0000256" key="7">
    <source>
        <dbReference type="ARBA" id="ARBA00022840"/>
    </source>
</evidence>
<dbReference type="GO" id="GO:0005524">
    <property type="term" value="F:ATP binding"/>
    <property type="evidence" value="ECO:0007669"/>
    <property type="project" value="UniProtKB-UniRule"/>
</dbReference>
<dbReference type="EC" id="2.7.11.1" evidence="1"/>
<dbReference type="AlphaFoldDB" id="A0A4V6A623"/>
<keyword evidence="7 13" id="KW-0067">ATP-binding</keyword>
<keyword evidence="9" id="KW-0131">Cell cycle</keyword>
<dbReference type="Gene3D" id="3.30.200.20">
    <property type="entry name" value="Phosphorylase Kinase, domain 1"/>
    <property type="match status" value="1"/>
</dbReference>
<evidence type="ECO:0000256" key="1">
    <source>
        <dbReference type="ARBA" id="ARBA00012513"/>
    </source>
</evidence>
<evidence type="ECO:0000256" key="6">
    <source>
        <dbReference type="ARBA" id="ARBA00022777"/>
    </source>
</evidence>
<feature type="binding site" evidence="13">
    <location>
        <position position="80"/>
    </location>
    <ligand>
        <name>ATP</name>
        <dbReference type="ChEBI" id="CHEBI:30616"/>
    </ligand>
</feature>
<sequence>MPSRSATSLRRIAPHSAKRFSVVSEGRSTEEVLAKSSYRRSARASFFDQCFDVRGVLGRGSFGEVLAVVSRDTGASSAIKRRLRPISSEADREKAMREVRNFDLVPEHPNLLRLQVAWLEKGWLYMQSDLCLGNLEVYARAHTLPELEVRFIAKDMLKALIALHHCGLIHFDVKPENILISEDGMCKLGDFGLLFDMNKDQSGDFYHEGDCRYLDAYILERHHCPTPASDVFSLGLSILELATDLDLPGNGERWEDLRNGSLPEKFVSALSPDLLDMIRRMIVRDPMQRPSASELLGEPIMAELSSELRPQFKPLHPSDESCSSPPCKILRRSARLQMKKNEVPTAFRTPPSPKAGPLKIFKNSQTTPR</sequence>
<dbReference type="GO" id="GO:0005737">
    <property type="term" value="C:cytoplasm"/>
    <property type="evidence" value="ECO:0007669"/>
    <property type="project" value="TreeGrafter"/>
</dbReference>
<dbReference type="SUPFAM" id="SSF56112">
    <property type="entry name" value="Protein kinase-like (PK-like)"/>
    <property type="match status" value="1"/>
</dbReference>
<evidence type="ECO:0000256" key="4">
    <source>
        <dbReference type="ARBA" id="ARBA00022723"/>
    </source>
</evidence>
<dbReference type="Gene3D" id="1.10.510.10">
    <property type="entry name" value="Transferase(Phosphotransferase) domain 1"/>
    <property type="match status" value="1"/>
</dbReference>
<feature type="region of interest" description="Disordered" evidence="15">
    <location>
        <begin position="338"/>
        <end position="369"/>
    </location>
</feature>
<dbReference type="GO" id="GO:0005634">
    <property type="term" value="C:nucleus"/>
    <property type="evidence" value="ECO:0007669"/>
    <property type="project" value="TreeGrafter"/>
</dbReference>
<dbReference type="GO" id="GO:0004674">
    <property type="term" value="F:protein serine/threonine kinase activity"/>
    <property type="evidence" value="ECO:0007669"/>
    <property type="project" value="UniProtKB-KW"/>
</dbReference>
<dbReference type="STRING" id="34508.A0A4V6A623"/>
<dbReference type="OrthoDB" id="5337378at2759"/>
<dbReference type="InterPro" id="IPR011009">
    <property type="entry name" value="Kinase-like_dom_sf"/>
</dbReference>
<evidence type="ECO:0000256" key="9">
    <source>
        <dbReference type="ARBA" id="ARBA00023306"/>
    </source>
</evidence>
<keyword evidence="6" id="KW-0418">Kinase</keyword>
<evidence type="ECO:0000313" key="18">
    <source>
        <dbReference type="Proteomes" id="UP000298663"/>
    </source>
</evidence>
<comment type="catalytic activity">
    <reaction evidence="11">
        <text>L-threonyl-[protein] + ATP = O-phospho-L-threonyl-[protein] + ADP + H(+)</text>
        <dbReference type="Rhea" id="RHEA:46608"/>
        <dbReference type="Rhea" id="RHEA-COMP:11060"/>
        <dbReference type="Rhea" id="RHEA-COMP:11605"/>
        <dbReference type="ChEBI" id="CHEBI:15378"/>
        <dbReference type="ChEBI" id="CHEBI:30013"/>
        <dbReference type="ChEBI" id="CHEBI:30616"/>
        <dbReference type="ChEBI" id="CHEBI:61977"/>
        <dbReference type="ChEBI" id="CHEBI:456216"/>
        <dbReference type="EC" id="2.7.11.1"/>
    </reaction>
</comment>